<evidence type="ECO:0000313" key="2">
    <source>
        <dbReference type="EMBL" id="SFP62406.1"/>
    </source>
</evidence>
<feature type="transmembrane region" description="Helical" evidence="1">
    <location>
        <begin position="12"/>
        <end position="34"/>
    </location>
</feature>
<keyword evidence="1" id="KW-1133">Transmembrane helix</keyword>
<dbReference type="Proteomes" id="UP000199586">
    <property type="component" value="Unassembled WGS sequence"/>
</dbReference>
<gene>
    <name evidence="2" type="ORF">SAMN04488241_104151</name>
</gene>
<dbReference type="AlphaFoldDB" id="A0A1I5RWQ4"/>
<dbReference type="EMBL" id="FOXP01000004">
    <property type="protein sequence ID" value="SFP62406.1"/>
    <property type="molecule type" value="Genomic_DNA"/>
</dbReference>
<evidence type="ECO:0000256" key="1">
    <source>
        <dbReference type="SAM" id="Phobius"/>
    </source>
</evidence>
<evidence type="ECO:0000313" key="3">
    <source>
        <dbReference type="Proteomes" id="UP000199586"/>
    </source>
</evidence>
<reference evidence="2 3" key="1">
    <citation type="submission" date="2016-10" db="EMBL/GenBank/DDBJ databases">
        <authorList>
            <person name="de Groot N.N."/>
        </authorList>
    </citation>
    <scope>NUCLEOTIDE SEQUENCE [LARGE SCALE GENOMIC DNA]</scope>
    <source>
        <strain evidence="2 3">CGMCC 1.9113</strain>
    </source>
</reference>
<keyword evidence="3" id="KW-1185">Reference proteome</keyword>
<dbReference type="STRING" id="634430.SAMN04488241_104151"/>
<keyword evidence="1" id="KW-0472">Membrane</keyword>
<protein>
    <submittedName>
        <fullName evidence="2">Uncharacterized protein</fullName>
    </submittedName>
</protein>
<accession>A0A1I5RWQ4</accession>
<sequence length="84" mass="8848">MNAVDHVEHAIGIASLITIGIIAGSLHLAVWVIVDSIAPQWRRIRAVLRGHHLSLPPSVAPAIATASPQLRGVEAAAEPAIQVR</sequence>
<proteinExistence type="predicted"/>
<organism evidence="2 3">
    <name type="scientific">Sphingomonas rubra</name>
    <dbReference type="NCBI Taxonomy" id="634430"/>
    <lineage>
        <taxon>Bacteria</taxon>
        <taxon>Pseudomonadati</taxon>
        <taxon>Pseudomonadota</taxon>
        <taxon>Alphaproteobacteria</taxon>
        <taxon>Sphingomonadales</taxon>
        <taxon>Sphingomonadaceae</taxon>
        <taxon>Sphingomonas</taxon>
    </lineage>
</organism>
<name>A0A1I5RWQ4_9SPHN</name>
<dbReference type="RefSeq" id="WP_093332643.1">
    <property type="nucleotide sequence ID" value="NZ_FOXP01000004.1"/>
</dbReference>
<keyword evidence="1" id="KW-0812">Transmembrane</keyword>